<dbReference type="Proteomes" id="UP001141434">
    <property type="component" value="Unassembled WGS sequence"/>
</dbReference>
<keyword evidence="1" id="KW-0732">Signal</keyword>
<proteinExistence type="predicted"/>
<dbReference type="OrthoDB" id="5430620at2759"/>
<evidence type="ECO:0000313" key="3">
    <source>
        <dbReference type="Proteomes" id="UP001141434"/>
    </source>
</evidence>
<dbReference type="AlphaFoldDB" id="A0A9W9FJH1"/>
<gene>
    <name evidence="2" type="ORF">NUU61_003583</name>
</gene>
<evidence type="ECO:0000313" key="2">
    <source>
        <dbReference type="EMBL" id="KAJ5101361.1"/>
    </source>
</evidence>
<dbReference type="EMBL" id="JAPMSZ010000005">
    <property type="protein sequence ID" value="KAJ5101361.1"/>
    <property type="molecule type" value="Genomic_DNA"/>
</dbReference>
<evidence type="ECO:0000256" key="1">
    <source>
        <dbReference type="SAM" id="SignalP"/>
    </source>
</evidence>
<reference evidence="2" key="2">
    <citation type="journal article" date="2023" name="IMA Fungus">
        <title>Comparative genomic study of the Penicillium genus elucidates a diverse pangenome and 15 lateral gene transfer events.</title>
        <authorList>
            <person name="Petersen C."/>
            <person name="Sorensen T."/>
            <person name="Nielsen M.R."/>
            <person name="Sondergaard T.E."/>
            <person name="Sorensen J.L."/>
            <person name="Fitzpatrick D.A."/>
            <person name="Frisvad J.C."/>
            <person name="Nielsen K.L."/>
        </authorList>
    </citation>
    <scope>NUCLEOTIDE SEQUENCE</scope>
    <source>
        <strain evidence="2">IBT 34128</strain>
    </source>
</reference>
<dbReference type="GeneID" id="81393333"/>
<keyword evidence="3" id="KW-1185">Reference proteome</keyword>
<accession>A0A9W9FJH1</accession>
<protein>
    <submittedName>
        <fullName evidence="2">Uncharacterized protein</fullName>
    </submittedName>
</protein>
<feature type="chain" id="PRO_5040931880" evidence="1">
    <location>
        <begin position="18"/>
        <end position="161"/>
    </location>
</feature>
<organism evidence="2 3">
    <name type="scientific">Penicillium alfredii</name>
    <dbReference type="NCBI Taxonomy" id="1506179"/>
    <lineage>
        <taxon>Eukaryota</taxon>
        <taxon>Fungi</taxon>
        <taxon>Dikarya</taxon>
        <taxon>Ascomycota</taxon>
        <taxon>Pezizomycotina</taxon>
        <taxon>Eurotiomycetes</taxon>
        <taxon>Eurotiomycetidae</taxon>
        <taxon>Eurotiales</taxon>
        <taxon>Aspergillaceae</taxon>
        <taxon>Penicillium</taxon>
    </lineage>
</organism>
<reference evidence="2" key="1">
    <citation type="submission" date="2022-11" db="EMBL/GenBank/DDBJ databases">
        <authorList>
            <person name="Petersen C."/>
        </authorList>
    </citation>
    <scope>NUCLEOTIDE SEQUENCE</scope>
    <source>
        <strain evidence="2">IBT 34128</strain>
    </source>
</reference>
<sequence>MKFSVATIAGFASAISAASLPAAFTLVADGGATVLTDGEHAFIGANATKNEILILRGNGENSPVSFTSKNAKTPTAFQSLYVVDKSVEPVGLTVPHSGAVPEGGSTTGFGVNKDGYFTHNGNAWFAVDGYGENPVKEIYWYGAHNSEYKAANLWVKECKGC</sequence>
<comment type="caution">
    <text evidence="2">The sequence shown here is derived from an EMBL/GenBank/DDBJ whole genome shotgun (WGS) entry which is preliminary data.</text>
</comment>
<feature type="signal peptide" evidence="1">
    <location>
        <begin position="1"/>
        <end position="17"/>
    </location>
</feature>
<dbReference type="RefSeq" id="XP_056512192.1">
    <property type="nucleotide sequence ID" value="XM_056654165.1"/>
</dbReference>
<name>A0A9W9FJH1_9EURO</name>